<evidence type="ECO:0000313" key="3">
    <source>
        <dbReference type="Proteomes" id="UP000035740"/>
    </source>
</evidence>
<dbReference type="Gramene" id="KMS64958">
    <property type="protein sequence ID" value="KMS64958"/>
    <property type="gene ID" value="BVRB_040890"/>
</dbReference>
<name>A0A0J7YP96_BETVV</name>
<reference evidence="2 3" key="1">
    <citation type="journal article" date="2014" name="Nature">
        <title>The genome of the recently domesticated crop plant sugar beet (Beta vulgaris).</title>
        <authorList>
            <person name="Dohm J.C."/>
            <person name="Minoche A.E."/>
            <person name="Holtgrawe D."/>
            <person name="Capella-Gutierrez S."/>
            <person name="Zakrzewski F."/>
            <person name="Tafer H."/>
            <person name="Rupp O."/>
            <person name="Sorensen T.R."/>
            <person name="Stracke R."/>
            <person name="Reinhardt R."/>
            <person name="Goesmann A."/>
            <person name="Kraft T."/>
            <person name="Schulz B."/>
            <person name="Stadler P.F."/>
            <person name="Schmidt T."/>
            <person name="Gabaldon T."/>
            <person name="Lehrach H."/>
            <person name="Weisshaar B."/>
            <person name="Himmelbauer H."/>
        </authorList>
    </citation>
    <scope>NUCLEOTIDE SEQUENCE [LARGE SCALE GENOMIC DNA]</scope>
    <source>
        <tissue evidence="2">Taproot</tissue>
    </source>
</reference>
<protein>
    <submittedName>
        <fullName evidence="2">Uncharacterized protein</fullName>
    </submittedName>
</protein>
<organism evidence="2 3">
    <name type="scientific">Beta vulgaris subsp. vulgaris</name>
    <name type="common">Beet</name>
    <dbReference type="NCBI Taxonomy" id="3555"/>
    <lineage>
        <taxon>Eukaryota</taxon>
        <taxon>Viridiplantae</taxon>
        <taxon>Streptophyta</taxon>
        <taxon>Embryophyta</taxon>
        <taxon>Tracheophyta</taxon>
        <taxon>Spermatophyta</taxon>
        <taxon>Magnoliopsida</taxon>
        <taxon>eudicotyledons</taxon>
        <taxon>Gunneridae</taxon>
        <taxon>Pentapetalae</taxon>
        <taxon>Caryophyllales</taxon>
        <taxon>Chenopodiaceae</taxon>
        <taxon>Betoideae</taxon>
        <taxon>Beta</taxon>
    </lineage>
</organism>
<feature type="compositionally biased region" description="Basic and acidic residues" evidence="1">
    <location>
        <begin position="99"/>
        <end position="112"/>
    </location>
</feature>
<gene>
    <name evidence="2" type="ORF">BVRB_040890</name>
</gene>
<evidence type="ECO:0000313" key="2">
    <source>
        <dbReference type="EMBL" id="KMS64958.1"/>
    </source>
</evidence>
<dbReference type="Proteomes" id="UP000035740">
    <property type="component" value="Unassembled WGS sequence"/>
</dbReference>
<dbReference type="AlphaFoldDB" id="A0A0J7YP96"/>
<dbReference type="EMBL" id="KQ117685">
    <property type="protein sequence ID" value="KMS64958.1"/>
    <property type="molecule type" value="Genomic_DNA"/>
</dbReference>
<feature type="region of interest" description="Disordered" evidence="1">
    <location>
        <begin position="72"/>
        <end position="118"/>
    </location>
</feature>
<keyword evidence="3" id="KW-1185">Reference proteome</keyword>
<sequence>MFTRGAVLAAKNDPQQITVKPTAAALCWIQQAKYQCFICIPNRTLISFRPSVFTPIKEVVYLNNETVQQLQQEVQDKDGREGQSIGIDSEASKESMPVSDHDTKESSVELRSVEGSSC</sequence>
<evidence type="ECO:0000256" key="1">
    <source>
        <dbReference type="SAM" id="MobiDB-lite"/>
    </source>
</evidence>
<proteinExistence type="predicted"/>
<accession>A0A0J7YP96</accession>